<protein>
    <submittedName>
        <fullName evidence="4">TetR/AcrR family transcriptional regulator</fullName>
    </submittedName>
</protein>
<dbReference type="InterPro" id="IPR009057">
    <property type="entry name" value="Homeodomain-like_sf"/>
</dbReference>
<dbReference type="Gene3D" id="1.10.357.10">
    <property type="entry name" value="Tetracycline Repressor, domain 2"/>
    <property type="match status" value="1"/>
</dbReference>
<dbReference type="PRINTS" id="PR00455">
    <property type="entry name" value="HTHTETR"/>
</dbReference>
<evidence type="ECO:0000313" key="5">
    <source>
        <dbReference type="Proteomes" id="UP000640274"/>
    </source>
</evidence>
<dbReference type="PANTHER" id="PTHR30055:SF223">
    <property type="entry name" value="HTH-TYPE TRANSCRIPTIONAL REGULATOR UIDR"/>
    <property type="match status" value="1"/>
</dbReference>
<proteinExistence type="predicted"/>
<dbReference type="EMBL" id="JAELUP010000001">
    <property type="protein sequence ID" value="MBJ6359766.1"/>
    <property type="molecule type" value="Genomic_DNA"/>
</dbReference>
<dbReference type="InterPro" id="IPR050109">
    <property type="entry name" value="HTH-type_TetR-like_transc_reg"/>
</dbReference>
<keyword evidence="1 2" id="KW-0238">DNA-binding</keyword>
<evidence type="ECO:0000256" key="1">
    <source>
        <dbReference type="ARBA" id="ARBA00023125"/>
    </source>
</evidence>
<dbReference type="Pfam" id="PF21351">
    <property type="entry name" value="TetR_C_41"/>
    <property type="match status" value="1"/>
</dbReference>
<dbReference type="PANTHER" id="PTHR30055">
    <property type="entry name" value="HTH-TYPE TRANSCRIPTIONAL REGULATOR RUTR"/>
    <property type="match status" value="1"/>
</dbReference>
<accession>A0A934J2Q4</accession>
<feature type="domain" description="HTH tetR-type" evidence="3">
    <location>
        <begin position="11"/>
        <end position="71"/>
    </location>
</feature>
<dbReference type="PROSITE" id="PS01081">
    <property type="entry name" value="HTH_TETR_1"/>
    <property type="match status" value="1"/>
</dbReference>
<dbReference type="Pfam" id="PF00440">
    <property type="entry name" value="TetR_N"/>
    <property type="match status" value="1"/>
</dbReference>
<feature type="DNA-binding region" description="H-T-H motif" evidence="2">
    <location>
        <begin position="34"/>
        <end position="53"/>
    </location>
</feature>
<reference evidence="4" key="1">
    <citation type="submission" date="2020-12" db="EMBL/GenBank/DDBJ databases">
        <authorList>
            <person name="Huq M.A."/>
        </authorList>
    </citation>
    <scope>NUCLEOTIDE SEQUENCE</scope>
    <source>
        <strain evidence="4">MAHUQ-46</strain>
    </source>
</reference>
<sequence>MTRKARMDMIAETRSKLIGAARQAFGAYGYANTSMDELTASVGLTRGALYHHFGDKKGLLAAVVEEIDLEMDDRLDKISKSAVNLWEGFTSCCHAYIQMALEPEIQRILLRDAPSVLGAGYVQAYELSCVKSIAHMLQLLMDDGIIISTDSEALARLINGGLMSTVFWLANSEDVQSSLEAALNSLSVLLNGMIVAQA</sequence>
<dbReference type="InterPro" id="IPR001647">
    <property type="entry name" value="HTH_TetR"/>
</dbReference>
<evidence type="ECO:0000313" key="4">
    <source>
        <dbReference type="EMBL" id="MBJ6359766.1"/>
    </source>
</evidence>
<dbReference type="SUPFAM" id="SSF46689">
    <property type="entry name" value="Homeodomain-like"/>
    <property type="match status" value="1"/>
</dbReference>
<keyword evidence="5" id="KW-1185">Reference proteome</keyword>
<dbReference type="InterPro" id="IPR049484">
    <property type="entry name" value="Rv0078-like_C"/>
</dbReference>
<evidence type="ECO:0000256" key="2">
    <source>
        <dbReference type="PROSITE-ProRule" id="PRU00335"/>
    </source>
</evidence>
<dbReference type="InterPro" id="IPR023772">
    <property type="entry name" value="DNA-bd_HTH_TetR-type_CS"/>
</dbReference>
<evidence type="ECO:0000259" key="3">
    <source>
        <dbReference type="PROSITE" id="PS50977"/>
    </source>
</evidence>
<comment type="caution">
    <text evidence="4">The sequence shown here is derived from an EMBL/GenBank/DDBJ whole genome shotgun (WGS) entry which is preliminary data.</text>
</comment>
<dbReference type="GO" id="GO:0003700">
    <property type="term" value="F:DNA-binding transcription factor activity"/>
    <property type="evidence" value="ECO:0007669"/>
    <property type="project" value="TreeGrafter"/>
</dbReference>
<name>A0A934J2Q4_9BACL</name>
<dbReference type="Proteomes" id="UP000640274">
    <property type="component" value="Unassembled WGS sequence"/>
</dbReference>
<dbReference type="RefSeq" id="WP_199017297.1">
    <property type="nucleotide sequence ID" value="NZ_JAELUP010000001.1"/>
</dbReference>
<dbReference type="GO" id="GO:0000976">
    <property type="term" value="F:transcription cis-regulatory region binding"/>
    <property type="evidence" value="ECO:0007669"/>
    <property type="project" value="TreeGrafter"/>
</dbReference>
<organism evidence="4 5">
    <name type="scientific">Paenibacillus roseus</name>
    <dbReference type="NCBI Taxonomy" id="2798579"/>
    <lineage>
        <taxon>Bacteria</taxon>
        <taxon>Bacillati</taxon>
        <taxon>Bacillota</taxon>
        <taxon>Bacilli</taxon>
        <taxon>Bacillales</taxon>
        <taxon>Paenibacillaceae</taxon>
        <taxon>Paenibacillus</taxon>
    </lineage>
</organism>
<dbReference type="PROSITE" id="PS50977">
    <property type="entry name" value="HTH_TETR_2"/>
    <property type="match status" value="1"/>
</dbReference>
<dbReference type="AlphaFoldDB" id="A0A934J2Q4"/>
<gene>
    <name evidence="4" type="ORF">JFN88_00285</name>
</gene>